<evidence type="ECO:0000313" key="3">
    <source>
        <dbReference type="Proteomes" id="UP001597296"/>
    </source>
</evidence>
<dbReference type="PROSITE" id="PS00888">
    <property type="entry name" value="CNMP_BINDING_1"/>
    <property type="match status" value="1"/>
</dbReference>
<feature type="transmembrane region" description="Helical" evidence="1">
    <location>
        <begin position="110"/>
        <end position="134"/>
    </location>
</feature>
<dbReference type="RefSeq" id="WP_377314879.1">
    <property type="nucleotide sequence ID" value="NZ_JBHUIY010000006.1"/>
</dbReference>
<feature type="transmembrane region" description="Helical" evidence="1">
    <location>
        <begin position="12"/>
        <end position="32"/>
    </location>
</feature>
<keyword evidence="1" id="KW-1133">Transmembrane helix</keyword>
<dbReference type="InterPro" id="IPR018488">
    <property type="entry name" value="cNMP-bd_CS"/>
</dbReference>
<keyword evidence="1" id="KW-0472">Membrane</keyword>
<evidence type="ECO:0000256" key="1">
    <source>
        <dbReference type="SAM" id="Phobius"/>
    </source>
</evidence>
<protein>
    <recommendedName>
        <fullName evidence="4">Transmembrane protein</fullName>
    </recommendedName>
</protein>
<accession>A0ABW5CAJ6</accession>
<organism evidence="2 3">
    <name type="scientific">Phaeospirillum tilakii</name>
    <dbReference type="NCBI Taxonomy" id="741673"/>
    <lineage>
        <taxon>Bacteria</taxon>
        <taxon>Pseudomonadati</taxon>
        <taxon>Pseudomonadota</taxon>
        <taxon>Alphaproteobacteria</taxon>
        <taxon>Rhodospirillales</taxon>
        <taxon>Rhodospirillaceae</taxon>
        <taxon>Phaeospirillum</taxon>
    </lineage>
</organism>
<dbReference type="Proteomes" id="UP001597296">
    <property type="component" value="Unassembled WGS sequence"/>
</dbReference>
<dbReference type="EMBL" id="JBHUIY010000006">
    <property type="protein sequence ID" value="MFD2233095.1"/>
    <property type="molecule type" value="Genomic_DNA"/>
</dbReference>
<feature type="transmembrane region" description="Helical" evidence="1">
    <location>
        <begin position="44"/>
        <end position="64"/>
    </location>
</feature>
<evidence type="ECO:0000313" key="2">
    <source>
        <dbReference type="EMBL" id="MFD2233095.1"/>
    </source>
</evidence>
<keyword evidence="1" id="KW-0812">Transmembrane</keyword>
<proteinExistence type="predicted"/>
<feature type="transmembrane region" description="Helical" evidence="1">
    <location>
        <begin position="84"/>
        <end position="104"/>
    </location>
</feature>
<sequence>MLFAELFHPLVARVTLGLFALIWGAAVAAGLFADTELMVFIKEVAVWSLFLLVPAAMLTAATGLRLGYGRPGPITARKRRRLRLIVAVAVVVLLPATLALDALVQQGQAGSTLFLVLQGVELIAGLLTLGLMVVSVRDGLLAKREARAAASPGV</sequence>
<evidence type="ECO:0008006" key="4">
    <source>
        <dbReference type="Google" id="ProtNLM"/>
    </source>
</evidence>
<comment type="caution">
    <text evidence="2">The sequence shown here is derived from an EMBL/GenBank/DDBJ whole genome shotgun (WGS) entry which is preliminary data.</text>
</comment>
<gene>
    <name evidence="2" type="ORF">ACFSNB_04695</name>
</gene>
<keyword evidence="3" id="KW-1185">Reference proteome</keyword>
<name>A0ABW5CAJ6_9PROT</name>
<reference evidence="3" key="1">
    <citation type="journal article" date="2019" name="Int. J. Syst. Evol. Microbiol.">
        <title>The Global Catalogue of Microorganisms (GCM) 10K type strain sequencing project: providing services to taxonomists for standard genome sequencing and annotation.</title>
        <authorList>
            <consortium name="The Broad Institute Genomics Platform"/>
            <consortium name="The Broad Institute Genome Sequencing Center for Infectious Disease"/>
            <person name="Wu L."/>
            <person name="Ma J."/>
        </authorList>
    </citation>
    <scope>NUCLEOTIDE SEQUENCE [LARGE SCALE GENOMIC DNA]</scope>
    <source>
        <strain evidence="3">KCTC 15012</strain>
    </source>
</reference>